<dbReference type="InterPro" id="IPR007568">
    <property type="entry name" value="RTA1"/>
</dbReference>
<reference evidence="6 7" key="1">
    <citation type="journal article" date="2011" name="Proc. Natl. Acad. Sci. U.S.A.">
        <title>Genome and transcriptome analyses of the mountain pine beetle-fungal symbiont Grosmannia clavigera, a lodgepole pine pathogen.</title>
        <authorList>
            <person name="DiGuistini S."/>
            <person name="Wang Y."/>
            <person name="Liao N.Y."/>
            <person name="Taylor G."/>
            <person name="Tanguay P."/>
            <person name="Feau N."/>
            <person name="Henrissat B."/>
            <person name="Chan S.K."/>
            <person name="Hesse-Orce U."/>
            <person name="Alamouti S.M."/>
            <person name="Tsui C.K.M."/>
            <person name="Docking R.T."/>
            <person name="Levasseur A."/>
            <person name="Haridas S."/>
            <person name="Robertson G."/>
            <person name="Birol I."/>
            <person name="Holt R.A."/>
            <person name="Marra M.A."/>
            <person name="Hamelin R.C."/>
            <person name="Hirst M."/>
            <person name="Jones S.J.M."/>
            <person name="Bohlmann J."/>
            <person name="Breuil C."/>
        </authorList>
    </citation>
    <scope>NUCLEOTIDE SEQUENCE [LARGE SCALE GENOMIC DNA]</scope>
    <source>
        <strain evidence="7">kw1407 / UAMH 11150</strain>
    </source>
</reference>
<organism evidence="7">
    <name type="scientific">Grosmannia clavigera (strain kw1407 / UAMH 11150)</name>
    <name type="common">Blue stain fungus</name>
    <name type="synonym">Graphiocladiella clavigera</name>
    <dbReference type="NCBI Taxonomy" id="655863"/>
    <lineage>
        <taxon>Eukaryota</taxon>
        <taxon>Fungi</taxon>
        <taxon>Dikarya</taxon>
        <taxon>Ascomycota</taxon>
        <taxon>Pezizomycotina</taxon>
        <taxon>Sordariomycetes</taxon>
        <taxon>Sordariomycetidae</taxon>
        <taxon>Ophiostomatales</taxon>
        <taxon>Ophiostomataceae</taxon>
        <taxon>Leptographium</taxon>
    </lineage>
</organism>
<dbReference type="PANTHER" id="PTHR31465">
    <property type="entry name" value="PROTEIN RTA1-RELATED"/>
    <property type="match status" value="1"/>
</dbReference>
<dbReference type="eggNOG" id="ENOG502QU4U">
    <property type="taxonomic scope" value="Eukaryota"/>
</dbReference>
<feature type="transmembrane region" description="Helical" evidence="5">
    <location>
        <begin position="100"/>
        <end position="120"/>
    </location>
</feature>
<dbReference type="AlphaFoldDB" id="F0XK66"/>
<gene>
    <name evidence="6" type="ORF">CMQ_5033</name>
</gene>
<feature type="transmembrane region" description="Helical" evidence="5">
    <location>
        <begin position="224"/>
        <end position="244"/>
    </location>
</feature>
<dbReference type="FunCoup" id="F0XK66">
    <property type="interactions" value="24"/>
</dbReference>
<dbReference type="Pfam" id="PF04479">
    <property type="entry name" value="RTA1"/>
    <property type="match status" value="1"/>
</dbReference>
<feature type="transmembrane region" description="Helical" evidence="5">
    <location>
        <begin position="69"/>
        <end position="88"/>
    </location>
</feature>
<keyword evidence="2 5" id="KW-0812">Transmembrane</keyword>
<sequence length="304" mass="33225">MSSTTYNPANYVSYGPDTNCTLAVCPLDASVLGYRPAPAASGIFLAFISLSMIIHAVQGIVWRHTLRSFAIPIIIGCIDEIIGYAGRVVLYNNPFSFNGFIIQIVCITTAPVFICASIYVTLARTIEYMDAGLARFHPKYFYWFFIPCDIVSLVFQAAGGALSSITSGGNQTGVNLSLFGLAFQVFTLAIFIGFAGDYLVRYFVASHDGKEAEIRAAPRTRLRIFLVFLTAAVIFILVRCIYRIDELSDGYTGPMIRKEGLFYGLESVMITLALLCLNVSHPGFGLKHEASSLNFQMADVSSSA</sequence>
<feature type="transmembrane region" description="Helical" evidence="5">
    <location>
        <begin position="178"/>
        <end position="204"/>
    </location>
</feature>
<comment type="subcellular location">
    <subcellularLocation>
        <location evidence="1">Membrane</location>
        <topology evidence="1">Multi-pass membrane protein</topology>
    </subcellularLocation>
</comment>
<proteinExistence type="predicted"/>
<dbReference type="Proteomes" id="UP000007796">
    <property type="component" value="Unassembled WGS sequence"/>
</dbReference>
<feature type="transmembrane region" description="Helical" evidence="5">
    <location>
        <begin position="140"/>
        <end position="158"/>
    </location>
</feature>
<feature type="transmembrane region" description="Helical" evidence="5">
    <location>
        <begin position="260"/>
        <end position="279"/>
    </location>
</feature>
<dbReference type="OrthoDB" id="4521223at2759"/>
<accession>F0XK66</accession>
<dbReference type="EMBL" id="GL629787">
    <property type="protein sequence ID" value="EFX01962.1"/>
    <property type="molecule type" value="Genomic_DNA"/>
</dbReference>
<dbReference type="GO" id="GO:0005886">
    <property type="term" value="C:plasma membrane"/>
    <property type="evidence" value="ECO:0007669"/>
    <property type="project" value="TreeGrafter"/>
</dbReference>
<keyword evidence="3 5" id="KW-1133">Transmembrane helix</keyword>
<dbReference type="GO" id="GO:0000324">
    <property type="term" value="C:fungal-type vacuole"/>
    <property type="evidence" value="ECO:0007669"/>
    <property type="project" value="TreeGrafter"/>
</dbReference>
<keyword evidence="7" id="KW-1185">Reference proteome</keyword>
<evidence type="ECO:0000256" key="4">
    <source>
        <dbReference type="ARBA" id="ARBA00023136"/>
    </source>
</evidence>
<evidence type="ECO:0000313" key="7">
    <source>
        <dbReference type="Proteomes" id="UP000007796"/>
    </source>
</evidence>
<protein>
    <submittedName>
        <fullName evidence="6">Rta1 domain protein</fullName>
    </submittedName>
</protein>
<evidence type="ECO:0000256" key="2">
    <source>
        <dbReference type="ARBA" id="ARBA00022692"/>
    </source>
</evidence>
<evidence type="ECO:0000313" key="6">
    <source>
        <dbReference type="EMBL" id="EFX01962.1"/>
    </source>
</evidence>
<dbReference type="PANTHER" id="PTHR31465:SF9">
    <property type="entry name" value="SPHINGOID LONG-CHAIN BASE TRANSPORTER RSB1"/>
    <property type="match status" value="1"/>
</dbReference>
<evidence type="ECO:0000256" key="3">
    <source>
        <dbReference type="ARBA" id="ARBA00022989"/>
    </source>
</evidence>
<evidence type="ECO:0000256" key="5">
    <source>
        <dbReference type="SAM" id="Phobius"/>
    </source>
</evidence>
<name>F0XK66_GROCL</name>
<dbReference type="InParanoid" id="F0XK66"/>
<dbReference type="STRING" id="655863.F0XK66"/>
<keyword evidence="4 5" id="KW-0472">Membrane</keyword>
<dbReference type="GeneID" id="25978311"/>
<dbReference type="RefSeq" id="XP_014171444.1">
    <property type="nucleotide sequence ID" value="XM_014315969.1"/>
</dbReference>
<evidence type="ECO:0000256" key="1">
    <source>
        <dbReference type="ARBA" id="ARBA00004141"/>
    </source>
</evidence>
<feature type="transmembrane region" description="Helical" evidence="5">
    <location>
        <begin position="37"/>
        <end position="57"/>
    </location>
</feature>
<dbReference type="HOGENOM" id="CLU_033465_6_2_1"/>